<evidence type="ECO:0000259" key="3">
    <source>
        <dbReference type="PROSITE" id="PS50893"/>
    </source>
</evidence>
<evidence type="ECO:0000256" key="1">
    <source>
        <dbReference type="ARBA" id="ARBA00022741"/>
    </source>
</evidence>
<dbReference type="InterPro" id="IPR003439">
    <property type="entry name" value="ABC_transporter-like_ATP-bd"/>
</dbReference>
<dbReference type="Proteomes" id="UP000262072">
    <property type="component" value="Unassembled WGS sequence"/>
</dbReference>
<dbReference type="Pfam" id="PF00005">
    <property type="entry name" value="ABC_tran"/>
    <property type="match status" value="1"/>
</dbReference>
<dbReference type="SUPFAM" id="SSF52540">
    <property type="entry name" value="P-loop containing nucleoside triphosphate hydrolases"/>
    <property type="match status" value="1"/>
</dbReference>
<organism evidence="4 5">
    <name type="scientific">Trichococcus shcherbakoviae</name>
    <dbReference type="NCBI Taxonomy" id="2094020"/>
    <lineage>
        <taxon>Bacteria</taxon>
        <taxon>Bacillati</taxon>
        <taxon>Bacillota</taxon>
        <taxon>Bacilli</taxon>
        <taxon>Lactobacillales</taxon>
        <taxon>Carnobacteriaceae</taxon>
        <taxon>Trichococcus</taxon>
    </lineage>
</organism>
<dbReference type="GO" id="GO:0005524">
    <property type="term" value="F:ATP binding"/>
    <property type="evidence" value="ECO:0007669"/>
    <property type="project" value="UniProtKB-KW"/>
</dbReference>
<sequence length="285" mass="31926">MSLVVEQISKKYQDKAVLADVTVSFEPQKIYGLLGRNGAGKSTLLNIINNRSFASAGQVLLDGKPLTENEKELNQIYLMSEDNLFPGSMKVKDIFKISAGLYGTFDWEFATELVAAFELDTNLKFRKLSTGYRSIAKLITALCVPCDYIFLDEPVLGLDANYRDLFYGYLVEAYEKRPRTFIVSTHLIEEITNLFEEVIIIDHGKIVLTDSVENILRESNMISGPREQVESFAEHLNVVGKEELGGLVNVYVSGELHQAIPENITVAPVNLQTYFIQLTKGKKGI</sequence>
<dbReference type="EMBL" id="UNRR01000027">
    <property type="protein sequence ID" value="SYZ79288.1"/>
    <property type="molecule type" value="Genomic_DNA"/>
</dbReference>
<gene>
    <name evidence="4" type="ORF">TART1_2115</name>
</gene>
<protein>
    <submittedName>
        <fullName evidence="4">Abc transporter</fullName>
    </submittedName>
</protein>
<dbReference type="GO" id="GO:0016887">
    <property type="term" value="F:ATP hydrolysis activity"/>
    <property type="evidence" value="ECO:0007669"/>
    <property type="project" value="InterPro"/>
</dbReference>
<keyword evidence="1" id="KW-0547">Nucleotide-binding</keyword>
<dbReference type="InterPro" id="IPR003593">
    <property type="entry name" value="AAA+_ATPase"/>
</dbReference>
<feature type="domain" description="ABC transporter" evidence="3">
    <location>
        <begin position="3"/>
        <end position="228"/>
    </location>
</feature>
<name>A0A383TH22_9LACT</name>
<dbReference type="RefSeq" id="WP_119093535.1">
    <property type="nucleotide sequence ID" value="NZ_UNRR01000027.1"/>
</dbReference>
<dbReference type="InterPro" id="IPR027417">
    <property type="entry name" value="P-loop_NTPase"/>
</dbReference>
<dbReference type="SMART" id="SM00382">
    <property type="entry name" value="AAA"/>
    <property type="match status" value="1"/>
</dbReference>
<evidence type="ECO:0000313" key="4">
    <source>
        <dbReference type="EMBL" id="SYZ79288.1"/>
    </source>
</evidence>
<dbReference type="PANTHER" id="PTHR43158:SF5">
    <property type="entry name" value="ABC TRANSPORTER, ATP-BINDING PROTEIN"/>
    <property type="match status" value="1"/>
</dbReference>
<evidence type="ECO:0000256" key="2">
    <source>
        <dbReference type="ARBA" id="ARBA00022840"/>
    </source>
</evidence>
<accession>A0A383TH22</accession>
<dbReference type="Gene3D" id="3.40.50.300">
    <property type="entry name" value="P-loop containing nucleotide triphosphate hydrolases"/>
    <property type="match status" value="1"/>
</dbReference>
<proteinExistence type="predicted"/>
<dbReference type="OrthoDB" id="9804819at2"/>
<keyword evidence="2" id="KW-0067">ATP-binding</keyword>
<dbReference type="PANTHER" id="PTHR43158">
    <property type="entry name" value="SKFA PEPTIDE EXPORT ATP-BINDING PROTEIN SKFE"/>
    <property type="match status" value="1"/>
</dbReference>
<dbReference type="PROSITE" id="PS50893">
    <property type="entry name" value="ABC_TRANSPORTER_2"/>
    <property type="match status" value="1"/>
</dbReference>
<reference evidence="5" key="1">
    <citation type="submission" date="2018-05" db="EMBL/GenBank/DDBJ databases">
        <authorList>
            <person name="Strepis N."/>
        </authorList>
    </citation>
    <scope>NUCLEOTIDE SEQUENCE [LARGE SCALE GENOMIC DNA]</scope>
</reference>
<evidence type="ECO:0000313" key="5">
    <source>
        <dbReference type="Proteomes" id="UP000262072"/>
    </source>
</evidence>
<dbReference type="AlphaFoldDB" id="A0A383TH22"/>